<sequence length="222" mass="23662">MDWLQWFNPVSVAIVAGGTLCATFLRSGLHDTGLALKAIRALFSAGFDSSRTKAELAIQIQDIGTEGILRAEPHHFGDGEFDHIADALIGKRSVRALYDEHERYRAARQIDSDAAVGVLNSATELAPVLGLGGTLLSLGNLSTVAAQGNYAAAIGMAVTTTLYGLLLGNFLFAPLAFAIARRAAKEERERQELLDWLAAAVEPACHPQTMPAAIRPPRKSAA</sequence>
<protein>
    <submittedName>
        <fullName evidence="9">Chemotaxis protein MotA</fullName>
    </submittedName>
</protein>
<name>A0A6I4TT19_9SPHN</name>
<dbReference type="Pfam" id="PF01618">
    <property type="entry name" value="MotA_ExbB"/>
    <property type="match status" value="1"/>
</dbReference>
<feature type="transmembrane region" description="Helical" evidence="7">
    <location>
        <begin position="6"/>
        <end position="25"/>
    </location>
</feature>
<comment type="caution">
    <text evidence="9">The sequence shown here is derived from an EMBL/GenBank/DDBJ whole genome shotgun (WGS) entry which is preliminary data.</text>
</comment>
<evidence type="ECO:0000313" key="9">
    <source>
        <dbReference type="EMBL" id="MXO98479.1"/>
    </source>
</evidence>
<dbReference type="PANTHER" id="PTHR30433">
    <property type="entry name" value="CHEMOTAXIS PROTEIN MOTA"/>
    <property type="match status" value="1"/>
</dbReference>
<evidence type="ECO:0000256" key="7">
    <source>
        <dbReference type="SAM" id="Phobius"/>
    </source>
</evidence>
<keyword evidence="10" id="KW-1185">Reference proteome</keyword>
<accession>A0A6I4TT19</accession>
<dbReference type="AlphaFoldDB" id="A0A6I4TT19"/>
<feature type="transmembrane region" description="Helical" evidence="7">
    <location>
        <begin position="150"/>
        <end position="180"/>
    </location>
</feature>
<keyword evidence="4 7" id="KW-1133">Transmembrane helix</keyword>
<evidence type="ECO:0000256" key="3">
    <source>
        <dbReference type="ARBA" id="ARBA00022692"/>
    </source>
</evidence>
<evidence type="ECO:0000256" key="4">
    <source>
        <dbReference type="ARBA" id="ARBA00022989"/>
    </source>
</evidence>
<evidence type="ECO:0000259" key="8">
    <source>
        <dbReference type="Pfam" id="PF01618"/>
    </source>
</evidence>
<dbReference type="Proteomes" id="UP000469430">
    <property type="component" value="Unassembled WGS sequence"/>
</dbReference>
<dbReference type="GO" id="GO:0006935">
    <property type="term" value="P:chemotaxis"/>
    <property type="evidence" value="ECO:0007669"/>
    <property type="project" value="InterPro"/>
</dbReference>
<organism evidence="9 10">
    <name type="scientific">Croceibacterium xixiisoli</name>
    <dbReference type="NCBI Taxonomy" id="1476466"/>
    <lineage>
        <taxon>Bacteria</taxon>
        <taxon>Pseudomonadati</taxon>
        <taxon>Pseudomonadota</taxon>
        <taxon>Alphaproteobacteria</taxon>
        <taxon>Sphingomonadales</taxon>
        <taxon>Erythrobacteraceae</taxon>
        <taxon>Croceibacterium</taxon>
    </lineage>
</organism>
<proteinExistence type="inferred from homology"/>
<evidence type="ECO:0000256" key="1">
    <source>
        <dbReference type="ARBA" id="ARBA00004651"/>
    </source>
</evidence>
<feature type="transmembrane region" description="Helical" evidence="7">
    <location>
        <begin position="114"/>
        <end position="138"/>
    </location>
</feature>
<dbReference type="OrthoDB" id="9806929at2"/>
<evidence type="ECO:0000256" key="6">
    <source>
        <dbReference type="RuleBase" id="RU004057"/>
    </source>
</evidence>
<dbReference type="GO" id="GO:0015031">
    <property type="term" value="P:protein transport"/>
    <property type="evidence" value="ECO:0007669"/>
    <property type="project" value="UniProtKB-KW"/>
</dbReference>
<keyword evidence="2" id="KW-1003">Cell membrane</keyword>
<dbReference type="EMBL" id="WTYJ01000001">
    <property type="protein sequence ID" value="MXO98479.1"/>
    <property type="molecule type" value="Genomic_DNA"/>
</dbReference>
<dbReference type="RefSeq" id="WP_161390119.1">
    <property type="nucleotide sequence ID" value="NZ_JBHSCP010000001.1"/>
</dbReference>
<dbReference type="GO" id="GO:0071978">
    <property type="term" value="P:bacterial-type flagellum-dependent swarming motility"/>
    <property type="evidence" value="ECO:0007669"/>
    <property type="project" value="InterPro"/>
</dbReference>
<keyword evidence="6" id="KW-0813">Transport</keyword>
<comment type="subcellular location">
    <subcellularLocation>
        <location evidence="1">Cell membrane</location>
        <topology evidence="1">Multi-pass membrane protein</topology>
    </subcellularLocation>
    <subcellularLocation>
        <location evidence="6">Membrane</location>
        <topology evidence="6">Multi-pass membrane protein</topology>
    </subcellularLocation>
</comment>
<evidence type="ECO:0000313" key="10">
    <source>
        <dbReference type="Proteomes" id="UP000469430"/>
    </source>
</evidence>
<evidence type="ECO:0000256" key="5">
    <source>
        <dbReference type="ARBA" id="ARBA00023136"/>
    </source>
</evidence>
<evidence type="ECO:0000256" key="2">
    <source>
        <dbReference type="ARBA" id="ARBA00022475"/>
    </source>
</evidence>
<dbReference type="InterPro" id="IPR002898">
    <property type="entry name" value="MotA_ExbB_proton_chnl"/>
</dbReference>
<feature type="domain" description="MotA/TolQ/ExbB proton channel" evidence="8">
    <location>
        <begin position="112"/>
        <end position="191"/>
    </location>
</feature>
<keyword evidence="3 7" id="KW-0812">Transmembrane</keyword>
<keyword evidence="6" id="KW-0653">Protein transport</keyword>
<reference evidence="9 10" key="1">
    <citation type="submission" date="2019-12" db="EMBL/GenBank/DDBJ databases">
        <title>Genomic-based taxomic classification of the family Erythrobacteraceae.</title>
        <authorList>
            <person name="Xu L."/>
        </authorList>
    </citation>
    <scope>NUCLEOTIDE SEQUENCE [LARGE SCALE GENOMIC DNA]</scope>
    <source>
        <strain evidence="9 10">S36</strain>
    </source>
</reference>
<comment type="similarity">
    <text evidence="6">Belongs to the exbB/tolQ family.</text>
</comment>
<dbReference type="InterPro" id="IPR047055">
    <property type="entry name" value="MotA-like"/>
</dbReference>
<gene>
    <name evidence="9" type="ORF">GRI97_05695</name>
</gene>
<keyword evidence="5 7" id="KW-0472">Membrane</keyword>
<dbReference type="GO" id="GO:0005886">
    <property type="term" value="C:plasma membrane"/>
    <property type="evidence" value="ECO:0007669"/>
    <property type="project" value="UniProtKB-SubCell"/>
</dbReference>